<dbReference type="EMBL" id="JAENHP010000015">
    <property type="protein sequence ID" value="MBM2620498.1"/>
    <property type="molecule type" value="Genomic_DNA"/>
</dbReference>
<sequence>MLAVLALFTALLPIGTAQAEGVETKLVAQSRATAVSADKAGALKADADPAPSTDGPMNSSGVRVFRDRALFAYDCPTQASACFYSGLDGTGSREWLIGCGFVGLGGSSVMDNVHSLKNQRGASASLYNWNGKGYELKGWVVGTNPGTGNFHANLGVDVVNVFC</sequence>
<dbReference type="Proteomes" id="UP000632138">
    <property type="component" value="Unassembled WGS sequence"/>
</dbReference>
<comment type="caution">
    <text evidence="2">The sequence shown here is derived from an EMBL/GenBank/DDBJ whole genome shotgun (WGS) entry which is preliminary data.</text>
</comment>
<keyword evidence="1" id="KW-0732">Signal</keyword>
<dbReference type="Pfam" id="PF03995">
    <property type="entry name" value="Inhibitor_I36"/>
    <property type="match status" value="1"/>
</dbReference>
<evidence type="ECO:0000313" key="2">
    <source>
        <dbReference type="EMBL" id="MBM2620498.1"/>
    </source>
</evidence>
<name>A0ABS2AM89_9ACTN</name>
<evidence type="ECO:0000313" key="3">
    <source>
        <dbReference type="Proteomes" id="UP000632138"/>
    </source>
</evidence>
<proteinExistence type="predicted"/>
<accession>A0ABS2AM89</accession>
<keyword evidence="3" id="KW-1185">Reference proteome</keyword>
<gene>
    <name evidence="2" type="ORF">JIG36_33815</name>
</gene>
<evidence type="ECO:0000256" key="1">
    <source>
        <dbReference type="SAM" id="SignalP"/>
    </source>
</evidence>
<reference evidence="2 3" key="1">
    <citation type="submission" date="2021-01" db="EMBL/GenBank/DDBJ databases">
        <title>Actinoplanes sp. nov. LDG1-06 isolated from lichen.</title>
        <authorList>
            <person name="Saeng-In P."/>
            <person name="Phongsopitanun W."/>
            <person name="Kanchanasin P."/>
            <person name="Yuki M."/>
            <person name="Kudo T."/>
            <person name="Ohkuma M."/>
            <person name="Tanasupawat S."/>
        </authorList>
    </citation>
    <scope>NUCLEOTIDE SEQUENCE [LARGE SCALE GENOMIC DNA]</scope>
    <source>
        <strain evidence="2 3">LDG1-06</strain>
    </source>
</reference>
<feature type="chain" id="PRO_5045365834" evidence="1">
    <location>
        <begin position="20"/>
        <end position="163"/>
    </location>
</feature>
<protein>
    <submittedName>
        <fullName evidence="2">Uncharacterized protein</fullName>
    </submittedName>
</protein>
<dbReference type="RefSeq" id="WP_203380486.1">
    <property type="nucleotide sequence ID" value="NZ_JAENHP010000015.1"/>
</dbReference>
<feature type="signal peptide" evidence="1">
    <location>
        <begin position="1"/>
        <end position="19"/>
    </location>
</feature>
<organism evidence="2 3">
    <name type="scientific">Paractinoplanes ovalisporus</name>
    <dbReference type="NCBI Taxonomy" id="2810368"/>
    <lineage>
        <taxon>Bacteria</taxon>
        <taxon>Bacillati</taxon>
        <taxon>Actinomycetota</taxon>
        <taxon>Actinomycetes</taxon>
        <taxon>Micromonosporales</taxon>
        <taxon>Micromonosporaceae</taxon>
        <taxon>Paractinoplanes</taxon>
    </lineage>
</organism>